<dbReference type="AlphaFoldDB" id="A0A840NZM8"/>
<name>A0A840NZM8_9ACTN</name>
<protein>
    <submittedName>
        <fullName evidence="1">Uncharacterized protein</fullName>
    </submittedName>
</protein>
<accession>A0A840NZM8</accession>
<dbReference type="Proteomes" id="UP000578449">
    <property type="component" value="Unassembled WGS sequence"/>
</dbReference>
<dbReference type="EMBL" id="JACHGN010000002">
    <property type="protein sequence ID" value="MBB5131153.1"/>
    <property type="molecule type" value="Genomic_DNA"/>
</dbReference>
<organism evidence="1 2">
    <name type="scientific">Thermocatellispora tengchongensis</name>
    <dbReference type="NCBI Taxonomy" id="1073253"/>
    <lineage>
        <taxon>Bacteria</taxon>
        <taxon>Bacillati</taxon>
        <taxon>Actinomycetota</taxon>
        <taxon>Actinomycetes</taxon>
        <taxon>Streptosporangiales</taxon>
        <taxon>Streptosporangiaceae</taxon>
        <taxon>Thermocatellispora</taxon>
    </lineage>
</organism>
<evidence type="ECO:0000313" key="2">
    <source>
        <dbReference type="Proteomes" id="UP000578449"/>
    </source>
</evidence>
<proteinExistence type="predicted"/>
<comment type="caution">
    <text evidence="1">The sequence shown here is derived from an EMBL/GenBank/DDBJ whole genome shotgun (WGS) entry which is preliminary data.</text>
</comment>
<dbReference type="RefSeq" id="WP_185048003.1">
    <property type="nucleotide sequence ID" value="NZ_BAABIX010000088.1"/>
</dbReference>
<gene>
    <name evidence="1" type="ORF">HNP84_000859</name>
</gene>
<evidence type="ECO:0000313" key="1">
    <source>
        <dbReference type="EMBL" id="MBB5131153.1"/>
    </source>
</evidence>
<keyword evidence="2" id="KW-1185">Reference proteome</keyword>
<reference evidence="1 2" key="1">
    <citation type="submission" date="2020-08" db="EMBL/GenBank/DDBJ databases">
        <title>Genomic Encyclopedia of Type Strains, Phase IV (KMG-IV): sequencing the most valuable type-strain genomes for metagenomic binning, comparative biology and taxonomic classification.</title>
        <authorList>
            <person name="Goeker M."/>
        </authorList>
    </citation>
    <scope>NUCLEOTIDE SEQUENCE [LARGE SCALE GENOMIC DNA]</scope>
    <source>
        <strain evidence="1 2">DSM 45615</strain>
    </source>
</reference>
<sequence length="405" mass="44081">MLLSLPLLLVVVTGARISTTKRSHWTGLKSEAAATRSPFPEELSRPRRLRHLARVRFPYFDAVVVPSARGPESVSRAAVTAREAGARLVVLSSGKTVAQATTSVLQGMGWTAATCAIVDIGSDPPSWCSSLRTWNHSAAADPSDTSLKRNIGLMLARTMRWQSILFVDDDVQSMSRAQLRQTAGLLRGLDRGGHPRKAVGWAFGDFPDFSVVGHALRAGRGTGTPFIGGGALAVDCSRSVPFFPFIYNEDLLFLFSLLSADPEGVCLAGALAQDRYDAFGDTARAANQEFGDVLAYGLYQLFSEEVPFEIAAEPDYWESIVAYRKVLLSYSARRLRELGVTDGAECVRVAAARHRDDWSNLLADYFVSWHDDLRSWRTTVESQPKVTGIPEAIEAVGLSALSSPT</sequence>